<evidence type="ECO:0000256" key="2">
    <source>
        <dbReference type="SAM" id="MobiDB-lite"/>
    </source>
</evidence>
<feature type="compositionally biased region" description="Pro residues" evidence="2">
    <location>
        <begin position="402"/>
        <end position="415"/>
    </location>
</feature>
<keyword evidence="5" id="KW-1185">Reference proteome</keyword>
<protein>
    <submittedName>
        <fullName evidence="4">Uncharacterized protein</fullName>
    </submittedName>
</protein>
<feature type="compositionally biased region" description="Basic and acidic residues" evidence="2">
    <location>
        <begin position="418"/>
        <end position="429"/>
    </location>
</feature>
<feature type="compositionally biased region" description="Polar residues" evidence="2">
    <location>
        <begin position="71"/>
        <end position="80"/>
    </location>
</feature>
<gene>
    <name evidence="4" type="ORF">MNOR_LOCUS4562</name>
</gene>
<dbReference type="AlphaFoldDB" id="A0AAV2PUP1"/>
<feature type="compositionally biased region" description="Basic and acidic residues" evidence="2">
    <location>
        <begin position="348"/>
        <end position="362"/>
    </location>
</feature>
<organism evidence="4 5">
    <name type="scientific">Meganyctiphanes norvegica</name>
    <name type="common">Northern krill</name>
    <name type="synonym">Thysanopoda norvegica</name>
    <dbReference type="NCBI Taxonomy" id="48144"/>
    <lineage>
        <taxon>Eukaryota</taxon>
        <taxon>Metazoa</taxon>
        <taxon>Ecdysozoa</taxon>
        <taxon>Arthropoda</taxon>
        <taxon>Crustacea</taxon>
        <taxon>Multicrustacea</taxon>
        <taxon>Malacostraca</taxon>
        <taxon>Eumalacostraca</taxon>
        <taxon>Eucarida</taxon>
        <taxon>Euphausiacea</taxon>
        <taxon>Euphausiidae</taxon>
        <taxon>Meganyctiphanes</taxon>
    </lineage>
</organism>
<dbReference type="InterPro" id="IPR006917">
    <property type="entry name" value="SOUL_heme-bd"/>
</dbReference>
<feature type="compositionally biased region" description="Polar residues" evidence="2">
    <location>
        <begin position="199"/>
        <end position="214"/>
    </location>
</feature>
<feature type="region of interest" description="Disordered" evidence="2">
    <location>
        <begin position="398"/>
        <end position="434"/>
    </location>
</feature>
<evidence type="ECO:0000256" key="3">
    <source>
        <dbReference type="SAM" id="SignalP"/>
    </source>
</evidence>
<keyword evidence="3" id="KW-0732">Signal</keyword>
<feature type="compositionally biased region" description="Polar residues" evidence="2">
    <location>
        <begin position="110"/>
        <end position="119"/>
    </location>
</feature>
<feature type="region of interest" description="Disordered" evidence="2">
    <location>
        <begin position="199"/>
        <end position="238"/>
    </location>
</feature>
<dbReference type="EMBL" id="CAXKWB010001679">
    <property type="protein sequence ID" value="CAL4065104.1"/>
    <property type="molecule type" value="Genomic_DNA"/>
</dbReference>
<reference evidence="4 5" key="1">
    <citation type="submission" date="2024-05" db="EMBL/GenBank/DDBJ databases">
        <authorList>
            <person name="Wallberg A."/>
        </authorList>
    </citation>
    <scope>NUCLEOTIDE SEQUENCE [LARGE SCALE GENOMIC DNA]</scope>
</reference>
<evidence type="ECO:0000313" key="4">
    <source>
        <dbReference type="EMBL" id="CAL4065104.1"/>
    </source>
</evidence>
<dbReference type="GO" id="GO:0020037">
    <property type="term" value="F:heme binding"/>
    <property type="evidence" value="ECO:0007669"/>
    <property type="project" value="TreeGrafter"/>
</dbReference>
<proteinExistence type="inferred from homology"/>
<feature type="region of interest" description="Disordered" evidence="2">
    <location>
        <begin position="65"/>
        <end position="143"/>
    </location>
</feature>
<feature type="non-terminal residue" evidence="4">
    <location>
        <position position="884"/>
    </location>
</feature>
<dbReference type="Proteomes" id="UP001497623">
    <property type="component" value="Unassembled WGS sequence"/>
</dbReference>
<feature type="compositionally biased region" description="Polar residues" evidence="2">
    <location>
        <begin position="320"/>
        <end position="336"/>
    </location>
</feature>
<dbReference type="InterPro" id="IPR011256">
    <property type="entry name" value="Reg_factor_effector_dom_sf"/>
</dbReference>
<dbReference type="PANTHER" id="PTHR11220">
    <property type="entry name" value="HEME-BINDING PROTEIN-RELATED"/>
    <property type="match status" value="1"/>
</dbReference>
<comment type="caution">
    <text evidence="4">The sequence shown here is derived from an EMBL/GenBank/DDBJ whole genome shotgun (WGS) entry which is preliminary data.</text>
</comment>
<evidence type="ECO:0000256" key="1">
    <source>
        <dbReference type="ARBA" id="ARBA00009817"/>
    </source>
</evidence>
<name>A0AAV2PUP1_MEGNR</name>
<feature type="region of interest" description="Disordered" evidence="2">
    <location>
        <begin position="319"/>
        <end position="384"/>
    </location>
</feature>
<feature type="signal peptide" evidence="3">
    <location>
        <begin position="1"/>
        <end position="20"/>
    </location>
</feature>
<feature type="chain" id="PRO_5043909629" evidence="3">
    <location>
        <begin position="21"/>
        <end position="884"/>
    </location>
</feature>
<dbReference type="SUPFAM" id="SSF55136">
    <property type="entry name" value="Probable bacterial effector-binding domain"/>
    <property type="match status" value="2"/>
</dbReference>
<dbReference type="Pfam" id="PF04832">
    <property type="entry name" value="SOUL"/>
    <property type="match status" value="2"/>
</dbReference>
<sequence length="884" mass="101727">MLQPAGAMALFVLRLAGLLSLEESLNELEANNLTSSIYNLSDTRTQNNYDSRDSAINPTLPQKLEAEDFDNNNNGNSQRTHSSRIGPVRSEENRRTSNSKGIDAADWNASRKQQLNISTGKRKGRYRNQSITSAPRASPLSDVRHLTFPPITISDEIGNNFINNDTNLSDIEQQNIAQNLNNTEESSLNPVTQINIHESTERPQNNSPDRQNINAVIRSQPREPVSETNTGTSRKIGHPIVTNNSVKAVPVAKISVVHESNSEYEQHREIQSHRHTPHMEAIAEGEALFDDVHEHRLVGLEAPPDAFVEKDFEYYDFRHSNPNSGRTSQTLSSRNLISAVPPRQYPRPRQDQEATKEEEPTMPRRTIGIPPAQPVPRPHLPPDKPRVFNNPYPYGPKVLPSPYNPTAPYSPPAPYDPMGRDRNTEREPEPSPEYDYEEYYDYDHIDEEEKYTVHTSEPTVLFHFDKPGYTPEAPTTLLPPTRAPTPSDPWDCAPRCPTYTLLDWNTDYDVRLYPNTMWVSTVIISENRVLAELEGYMRVQDYFYGLNDKGLVLNLTVPFVTQIKFGKHPGVLDETNDYTISLYIPPRYYEYYDPPTPISNEVLIDELEEKTVFVHSFEANVWDVTENFLKMKANNLMEQLRRNGEAFLDRYYYLASYSRPELYQPVYYELWVYATNFRDPQTTGQRTRPNNLPLANKITEKTLNKLCRGVECPRFEVLRTYKYGIQKRRYYDGLFASTSPGECEYTTMSVWKGFMPLHLYKHGINSHMEVIEATRPIALVHILESTEPNTECPQNMTMSLYLPRRLHSNPPITGYAAPNVRITAMDDVIVLCLHSWWISADPIKMRKELADMKYRLSEFGACYKDHDYYIVVYDFIVRKYGKKE</sequence>
<comment type="similarity">
    <text evidence="1">Belongs to the HEBP family.</text>
</comment>
<evidence type="ECO:0000313" key="5">
    <source>
        <dbReference type="Proteomes" id="UP001497623"/>
    </source>
</evidence>
<dbReference type="PANTHER" id="PTHR11220:SF1">
    <property type="entry name" value="HEME-BINDING PROTEIN 2"/>
    <property type="match status" value="1"/>
</dbReference>
<dbReference type="Gene3D" id="3.20.80.10">
    <property type="entry name" value="Regulatory factor, effector binding domain"/>
    <property type="match status" value="2"/>
</dbReference>
<accession>A0AAV2PUP1</accession>